<dbReference type="Pfam" id="PF07707">
    <property type="entry name" value="BACK"/>
    <property type="match status" value="1"/>
</dbReference>
<keyword evidence="2" id="KW-0677">Repeat</keyword>
<reference evidence="5 7" key="2">
    <citation type="journal article" date="2013" name="Nature">
        <title>Insights into bilaterian evolution from three spiralian genomes.</title>
        <authorList>
            <person name="Simakov O."/>
            <person name="Marletaz F."/>
            <person name="Cho S.J."/>
            <person name="Edsinger-Gonzales E."/>
            <person name="Havlak P."/>
            <person name="Hellsten U."/>
            <person name="Kuo D.H."/>
            <person name="Larsson T."/>
            <person name="Lv J."/>
            <person name="Arendt D."/>
            <person name="Savage R."/>
            <person name="Osoegawa K."/>
            <person name="de Jong P."/>
            <person name="Grimwood J."/>
            <person name="Chapman J.A."/>
            <person name="Shapiro H."/>
            <person name="Aerts A."/>
            <person name="Otillar R.P."/>
            <person name="Terry A.Y."/>
            <person name="Boore J.L."/>
            <person name="Grigoriev I.V."/>
            <person name="Lindberg D.R."/>
            <person name="Seaver E.C."/>
            <person name="Weisblat D.A."/>
            <person name="Putnam N.H."/>
            <person name="Rokhsar D.S."/>
        </authorList>
    </citation>
    <scope>NUCLEOTIDE SEQUENCE</scope>
    <source>
        <strain evidence="5 7">I ESC-2004</strain>
    </source>
</reference>
<evidence type="ECO:0000313" key="6">
    <source>
        <dbReference type="EnsemblMetazoa" id="CapteP140887"/>
    </source>
</evidence>
<accession>R7V9U6</accession>
<gene>
    <name evidence="5" type="ORF">CAPTEDRAFT_140887</name>
    <name evidence="4" type="ORF">CAPTEDRAFT_140893</name>
</gene>
<dbReference type="EMBL" id="KB295903">
    <property type="protein sequence ID" value="ELU12514.1"/>
    <property type="molecule type" value="Genomic_DNA"/>
</dbReference>
<evidence type="ECO:0000313" key="7">
    <source>
        <dbReference type="Proteomes" id="UP000014760"/>
    </source>
</evidence>
<dbReference type="Pfam" id="PF00651">
    <property type="entry name" value="BTB"/>
    <property type="match status" value="1"/>
</dbReference>
<dbReference type="PROSITE" id="PS50097">
    <property type="entry name" value="BTB"/>
    <property type="match status" value="1"/>
</dbReference>
<dbReference type="CDD" id="cd18186">
    <property type="entry name" value="BTB_POZ_ZBTB_KLHL-like"/>
    <property type="match status" value="1"/>
</dbReference>
<dbReference type="InterPro" id="IPR000210">
    <property type="entry name" value="BTB/POZ_dom"/>
</dbReference>
<dbReference type="Gene3D" id="3.30.710.10">
    <property type="entry name" value="Potassium Channel Kv1.1, Chain A"/>
    <property type="match status" value="1"/>
</dbReference>
<evidence type="ECO:0000313" key="4">
    <source>
        <dbReference type="EMBL" id="ELU12514.1"/>
    </source>
</evidence>
<dbReference type="OrthoDB" id="6359816at2759"/>
<feature type="domain" description="BTB" evidence="3">
    <location>
        <begin position="2"/>
        <end position="70"/>
    </location>
</feature>
<dbReference type="EnsemblMetazoa" id="CapteT140893">
    <property type="protein sequence ID" value="CapteP140893"/>
    <property type="gene ID" value="CapteG140893"/>
</dbReference>
<dbReference type="STRING" id="283909.R7V9U6"/>
<dbReference type="FunCoup" id="R7V9U6">
    <property type="interactions" value="243"/>
</dbReference>
<dbReference type="EMBL" id="AMQN01005393">
    <property type="status" value="NOT_ANNOTATED_CDS"/>
    <property type="molecule type" value="Genomic_DNA"/>
</dbReference>
<dbReference type="PANTHER" id="PTHR24412:SF489">
    <property type="entry name" value="RING FINGER DOMAIN AND KELCH REPEAT-CONTAINING PROTEIN DDB_G0271372"/>
    <property type="match status" value="1"/>
</dbReference>
<keyword evidence="7" id="KW-1185">Reference proteome</keyword>
<dbReference type="SUPFAM" id="SSF54695">
    <property type="entry name" value="POZ domain"/>
    <property type="match status" value="1"/>
</dbReference>
<dbReference type="Proteomes" id="UP000014760">
    <property type="component" value="Unassembled WGS sequence"/>
</dbReference>
<dbReference type="EMBL" id="KB295903">
    <property type="protein sequence ID" value="ELU12515.1"/>
    <property type="molecule type" value="Genomic_DNA"/>
</dbReference>
<organism evidence="5">
    <name type="scientific">Capitella teleta</name>
    <name type="common">Polychaete worm</name>
    <dbReference type="NCBI Taxonomy" id="283909"/>
    <lineage>
        <taxon>Eukaryota</taxon>
        <taxon>Metazoa</taxon>
        <taxon>Spiralia</taxon>
        <taxon>Lophotrochozoa</taxon>
        <taxon>Annelida</taxon>
        <taxon>Polychaeta</taxon>
        <taxon>Sedentaria</taxon>
        <taxon>Scolecida</taxon>
        <taxon>Capitellidae</taxon>
        <taxon>Capitella</taxon>
    </lineage>
</organism>
<proteinExistence type="predicted"/>
<dbReference type="PANTHER" id="PTHR24412">
    <property type="entry name" value="KELCH PROTEIN"/>
    <property type="match status" value="1"/>
</dbReference>
<name>R7V9U6_CAPTE</name>
<evidence type="ECO:0000259" key="3">
    <source>
        <dbReference type="PROSITE" id="PS50097"/>
    </source>
</evidence>
<dbReference type="AlphaFoldDB" id="R7V9U6"/>
<keyword evidence="1" id="KW-0880">Kelch repeat</keyword>
<dbReference type="OMA" id="TWANIMI"/>
<dbReference type="SMART" id="SM00225">
    <property type="entry name" value="BTB"/>
    <property type="match status" value="1"/>
</dbReference>
<protein>
    <recommendedName>
        <fullName evidence="3">BTB domain-containing protein</fullName>
    </recommendedName>
</protein>
<dbReference type="SMART" id="SM00875">
    <property type="entry name" value="BACK"/>
    <property type="match status" value="1"/>
</dbReference>
<dbReference type="HOGENOM" id="CLU_004253_11_0_1"/>
<dbReference type="InterPro" id="IPR011333">
    <property type="entry name" value="SKP1/BTB/POZ_sf"/>
</dbReference>
<dbReference type="InterPro" id="IPR011705">
    <property type="entry name" value="BACK"/>
</dbReference>
<evidence type="ECO:0000313" key="5">
    <source>
        <dbReference type="EMBL" id="ELU12515.1"/>
    </source>
</evidence>
<dbReference type="EnsemblMetazoa" id="CapteT140887">
    <property type="protein sequence ID" value="CapteP140887"/>
    <property type="gene ID" value="CapteG140887"/>
</dbReference>
<sequence length="225" mass="25538">MTDVTLKLPDDSSMPCHKLLLIAASPFFETMFQSGMKESVDQVVELKFSDADTIRMLVEFIYSGEIDVNKDNVRTIIAASEFLLLKDLKAHCENFIVGTTNSSNCIQNMKFGRKFNLEKLISTANQFMVLHFEETLAAPEFNSLTEAELREVVSNDQLNVEKEDVVFHAVVGWVNADLEQRKEAFPRIAPLIRFPFCSPETLNGVVGREPLMWNHECMKLLTEAQ</sequence>
<reference evidence="7" key="1">
    <citation type="submission" date="2012-12" db="EMBL/GenBank/DDBJ databases">
        <authorList>
            <person name="Hellsten U."/>
            <person name="Grimwood J."/>
            <person name="Chapman J.A."/>
            <person name="Shapiro H."/>
            <person name="Aerts A."/>
            <person name="Otillar R.P."/>
            <person name="Terry A.Y."/>
            <person name="Boore J.L."/>
            <person name="Simakov O."/>
            <person name="Marletaz F."/>
            <person name="Cho S.-J."/>
            <person name="Edsinger-Gonzales E."/>
            <person name="Havlak P."/>
            <person name="Kuo D.-H."/>
            <person name="Larsson T."/>
            <person name="Lv J."/>
            <person name="Arendt D."/>
            <person name="Savage R."/>
            <person name="Osoegawa K."/>
            <person name="de Jong P."/>
            <person name="Lindberg D.R."/>
            <person name="Seaver E.C."/>
            <person name="Weisblat D.A."/>
            <person name="Putnam N.H."/>
            <person name="Grigoriev I.V."/>
            <person name="Rokhsar D.S."/>
        </authorList>
    </citation>
    <scope>NUCLEOTIDE SEQUENCE</scope>
    <source>
        <strain evidence="7">I ESC-2004</strain>
    </source>
</reference>
<evidence type="ECO:0000256" key="1">
    <source>
        <dbReference type="ARBA" id="ARBA00022441"/>
    </source>
</evidence>
<reference evidence="6" key="3">
    <citation type="submission" date="2015-06" db="UniProtKB">
        <authorList>
            <consortium name="EnsemblMetazoa"/>
        </authorList>
    </citation>
    <scope>IDENTIFICATION</scope>
</reference>
<evidence type="ECO:0000256" key="2">
    <source>
        <dbReference type="ARBA" id="ARBA00022737"/>
    </source>
</evidence>
<dbReference type="FunFam" id="1.25.40.420:FF:000001">
    <property type="entry name" value="Kelch-like family member 12"/>
    <property type="match status" value="1"/>
</dbReference>
<dbReference type="EMBL" id="AMQN01005394">
    <property type="status" value="NOT_ANNOTATED_CDS"/>
    <property type="molecule type" value="Genomic_DNA"/>
</dbReference>
<dbReference type="Gene3D" id="1.25.40.420">
    <property type="match status" value="1"/>
</dbReference>
<feature type="non-terminal residue" evidence="5">
    <location>
        <position position="225"/>
    </location>
</feature>